<evidence type="ECO:0000313" key="1">
    <source>
        <dbReference type="EMBL" id="MCB8880195.1"/>
    </source>
</evidence>
<dbReference type="EMBL" id="JAESVA010000002">
    <property type="protein sequence ID" value="MCB8880195.1"/>
    <property type="molecule type" value="Genomic_DNA"/>
</dbReference>
<dbReference type="AlphaFoldDB" id="A0A963Z007"/>
<comment type="caution">
    <text evidence="1">The sequence shown here is derived from an EMBL/GenBank/DDBJ whole genome shotgun (WGS) entry which is preliminary data.</text>
</comment>
<organism evidence="1 2">
    <name type="scientific">Acidisoma cellulosilyticum</name>
    <dbReference type="NCBI Taxonomy" id="2802395"/>
    <lineage>
        <taxon>Bacteria</taxon>
        <taxon>Pseudomonadati</taxon>
        <taxon>Pseudomonadota</taxon>
        <taxon>Alphaproteobacteria</taxon>
        <taxon>Acetobacterales</taxon>
        <taxon>Acidocellaceae</taxon>
        <taxon>Acidisoma</taxon>
    </lineage>
</organism>
<accession>A0A963Z007</accession>
<sequence length="114" mass="12533">MFYEIQVVGASLLPDDWAYGDGIHLGVNALTTKISPVISLTVPADQITEDLIALLDETVAYDVAVLTGPARRLIASFALRQAHFRGWPDDGPRRARGNTEVSFWAYSRGDMPML</sequence>
<proteinExistence type="predicted"/>
<gene>
    <name evidence="1" type="ORF">ACELLULO517_08125</name>
</gene>
<name>A0A963Z007_9PROT</name>
<dbReference type="RefSeq" id="WP_227306800.1">
    <property type="nucleotide sequence ID" value="NZ_JAESVA010000002.1"/>
</dbReference>
<evidence type="ECO:0000313" key="2">
    <source>
        <dbReference type="Proteomes" id="UP000721844"/>
    </source>
</evidence>
<protein>
    <submittedName>
        <fullName evidence="1">Uncharacterized protein</fullName>
    </submittedName>
</protein>
<reference evidence="1 2" key="1">
    <citation type="journal article" date="2021" name="Microorganisms">
        <title>Acidisoma silvae sp. nov. and Acidisomacellulosilytica sp. nov., Two Acidophilic Bacteria Isolated from Decaying Wood, Hydrolyzing Cellulose and Producing Poly-3-hydroxybutyrate.</title>
        <authorList>
            <person name="Mieszkin S."/>
            <person name="Pouder E."/>
            <person name="Uroz S."/>
            <person name="Simon-Colin C."/>
            <person name="Alain K."/>
        </authorList>
    </citation>
    <scope>NUCLEOTIDE SEQUENCE [LARGE SCALE GENOMIC DNA]</scope>
    <source>
        <strain evidence="1 2">HW T5.17</strain>
    </source>
</reference>
<keyword evidence="2" id="KW-1185">Reference proteome</keyword>
<dbReference type="Proteomes" id="UP000721844">
    <property type="component" value="Unassembled WGS sequence"/>
</dbReference>